<reference evidence="1" key="1">
    <citation type="journal article" date="2015" name="Nature">
        <title>Complex archaea that bridge the gap between prokaryotes and eukaryotes.</title>
        <authorList>
            <person name="Spang A."/>
            <person name="Saw J.H."/>
            <person name="Jorgensen S.L."/>
            <person name="Zaremba-Niedzwiedzka K."/>
            <person name="Martijn J."/>
            <person name="Lind A.E."/>
            <person name="van Eijk R."/>
            <person name="Schleper C."/>
            <person name="Guy L."/>
            <person name="Ettema T.J."/>
        </authorList>
    </citation>
    <scope>NUCLEOTIDE SEQUENCE</scope>
</reference>
<dbReference type="Pfam" id="PF05063">
    <property type="entry name" value="MT-A70"/>
    <property type="match status" value="1"/>
</dbReference>
<comment type="caution">
    <text evidence="1">The sequence shown here is derived from an EMBL/GenBank/DDBJ whole genome shotgun (WGS) entry which is preliminary data.</text>
</comment>
<accession>A0A0F8VZN5</accession>
<dbReference type="InterPro" id="IPR007757">
    <property type="entry name" value="MT-A70-like"/>
</dbReference>
<name>A0A0F8VZN5_9ZZZZ</name>
<proteinExistence type="predicted"/>
<evidence type="ECO:0008006" key="2">
    <source>
        <dbReference type="Google" id="ProtNLM"/>
    </source>
</evidence>
<dbReference type="AlphaFoldDB" id="A0A0F8VZN5"/>
<organism evidence="1">
    <name type="scientific">marine sediment metagenome</name>
    <dbReference type="NCBI Taxonomy" id="412755"/>
    <lineage>
        <taxon>unclassified sequences</taxon>
        <taxon>metagenomes</taxon>
        <taxon>ecological metagenomes</taxon>
    </lineage>
</organism>
<protein>
    <recommendedName>
        <fullName evidence="2">DNA methylase N-4/N-6 domain-containing protein</fullName>
    </recommendedName>
</protein>
<sequence length="109" mass="12055">MKKHGAQRAHYSGLTVAELCEMPVGDLAARDALCFLWCTGPKEAEGAHIAVLRAWGFRPVTCVFTWVKVEPVCRYCSHDWLDHEPEEYDTPGQCRASACITSLALGPYG</sequence>
<evidence type="ECO:0000313" key="1">
    <source>
        <dbReference type="EMBL" id="KKK49843.1"/>
    </source>
</evidence>
<dbReference type="EMBL" id="LAZR01068329">
    <property type="protein sequence ID" value="KKK49843.1"/>
    <property type="molecule type" value="Genomic_DNA"/>
</dbReference>
<feature type="non-terminal residue" evidence="1">
    <location>
        <position position="109"/>
    </location>
</feature>
<gene>
    <name evidence="1" type="ORF">LCGC14_3130960</name>
</gene>